<protein>
    <submittedName>
        <fullName evidence="2">Uncharacterized protein</fullName>
    </submittedName>
</protein>
<dbReference type="Proteomes" id="UP000769766">
    <property type="component" value="Unassembled WGS sequence"/>
</dbReference>
<evidence type="ECO:0000256" key="1">
    <source>
        <dbReference type="SAM" id="Phobius"/>
    </source>
</evidence>
<comment type="caution">
    <text evidence="2">The sequence shown here is derived from an EMBL/GenBank/DDBJ whole genome shotgun (WGS) entry which is preliminary data.</text>
</comment>
<dbReference type="Gene3D" id="3.40.50.620">
    <property type="entry name" value="HUPs"/>
    <property type="match status" value="1"/>
</dbReference>
<evidence type="ECO:0000313" key="3">
    <source>
        <dbReference type="Proteomes" id="UP000769766"/>
    </source>
</evidence>
<sequence length="171" mass="18396">MLFPTDFSEPADRLLECLDELRPLGFQQVVLVHVTDVRHAVNLLGFDSTYYYAAALAIPTYLTGEPAEEAIEHLPGVVEDLIETHEERALIALILTIFGGILGLASLWTAYAWGQTPRLLALATLLVVLVGAGTMAWTGNAGGKIRDPEIRAATTPAAGGAELEERAGRED</sequence>
<accession>A0A932FZU4</accession>
<keyword evidence="1" id="KW-0472">Membrane</keyword>
<keyword evidence="1" id="KW-1133">Transmembrane helix</keyword>
<proteinExistence type="predicted"/>
<evidence type="ECO:0000313" key="2">
    <source>
        <dbReference type="EMBL" id="MBI2875740.1"/>
    </source>
</evidence>
<dbReference type="EMBL" id="JACPRF010000074">
    <property type="protein sequence ID" value="MBI2875740.1"/>
    <property type="molecule type" value="Genomic_DNA"/>
</dbReference>
<feature type="transmembrane region" description="Helical" evidence="1">
    <location>
        <begin position="119"/>
        <end position="137"/>
    </location>
</feature>
<dbReference type="AlphaFoldDB" id="A0A932FZU4"/>
<dbReference type="InterPro" id="IPR014729">
    <property type="entry name" value="Rossmann-like_a/b/a_fold"/>
</dbReference>
<gene>
    <name evidence="2" type="ORF">HYY20_02535</name>
</gene>
<feature type="transmembrane region" description="Helical" evidence="1">
    <location>
        <begin position="90"/>
        <end position="113"/>
    </location>
</feature>
<organism evidence="2 3">
    <name type="scientific">Tectimicrobiota bacterium</name>
    <dbReference type="NCBI Taxonomy" id="2528274"/>
    <lineage>
        <taxon>Bacteria</taxon>
        <taxon>Pseudomonadati</taxon>
        <taxon>Nitrospinota/Tectimicrobiota group</taxon>
        <taxon>Candidatus Tectimicrobiota</taxon>
    </lineage>
</organism>
<name>A0A932FZU4_UNCTE</name>
<keyword evidence="1" id="KW-0812">Transmembrane</keyword>
<reference evidence="2" key="1">
    <citation type="submission" date="2020-07" db="EMBL/GenBank/DDBJ databases">
        <title>Huge and variable diversity of episymbiotic CPR bacteria and DPANN archaea in groundwater ecosystems.</title>
        <authorList>
            <person name="He C.Y."/>
            <person name="Keren R."/>
            <person name="Whittaker M."/>
            <person name="Farag I.F."/>
            <person name="Doudna J."/>
            <person name="Cate J.H.D."/>
            <person name="Banfield J.F."/>
        </authorList>
    </citation>
    <scope>NUCLEOTIDE SEQUENCE</scope>
    <source>
        <strain evidence="2">NC_groundwater_672_Ag_B-0.1um_62_36</strain>
    </source>
</reference>